<dbReference type="SUPFAM" id="SSF53850">
    <property type="entry name" value="Periplasmic binding protein-like II"/>
    <property type="match status" value="1"/>
</dbReference>
<dbReference type="PROSITE" id="PS51257">
    <property type="entry name" value="PROKAR_LIPOPROTEIN"/>
    <property type="match status" value="1"/>
</dbReference>
<dbReference type="OrthoDB" id="9155688at2"/>
<dbReference type="GO" id="GO:0030975">
    <property type="term" value="F:thiamine binding"/>
    <property type="evidence" value="ECO:0007669"/>
    <property type="project" value="TreeGrafter"/>
</dbReference>
<sequence>MNKLWFTPVVLALGLGLSACKDKPAEPAAGAAGKAPVAAAATDKVVIGVYGGGWEANVRAAGLDKFAKDNNIQVEVVPGADAEWFAKLRASNGNNPPYDIVVFQPDTVQRAVAAGVLEPLDAARAPNLSKLSSSVQERFVTDGKTYAAGFSLGQLGLAYRTDLVKTPPTSWQDLWKPEYKGHVAISSPTYAAGLQFFAGLVHSLGGELKDEAAVDRAFAKLAELKGSAVAFPDSPGAIQTLLERGDAWVVPFWDGRVFALQKDGMKIDFVYPSDGPVVGAANWVIAKGAPNMTNAYKLLDFLSGAEVQKNFSDKSLYGMTNRDVQYSDALKGKVQVGEEAYKKLIWIDYATATPKIADWTTRWSQALGGQ</sequence>
<dbReference type="InterPro" id="IPR001188">
    <property type="entry name" value="Sperm_putr-bd"/>
</dbReference>
<reference evidence="2 3" key="1">
    <citation type="submission" date="2019-08" db="EMBL/GenBank/DDBJ databases">
        <title>Amphibian skin-associated Pigmentiphaga: genome sequence and occurrence across geography and hosts.</title>
        <authorList>
            <person name="Bletz M.C."/>
            <person name="Bunk B."/>
            <person name="Sproeer C."/>
            <person name="Biwer P."/>
            <person name="Reiter S."/>
            <person name="Rabemananjara F.C.E."/>
            <person name="Schulz S."/>
            <person name="Overmann J."/>
            <person name="Vences M."/>
        </authorList>
    </citation>
    <scope>NUCLEOTIDE SEQUENCE [LARGE SCALE GENOMIC DNA]</scope>
    <source>
        <strain evidence="2 3">Mada1488</strain>
    </source>
</reference>
<organism evidence="2 3">
    <name type="scientific">Pigmentiphaga aceris</name>
    <dbReference type="NCBI Taxonomy" id="1940612"/>
    <lineage>
        <taxon>Bacteria</taxon>
        <taxon>Pseudomonadati</taxon>
        <taxon>Pseudomonadota</taxon>
        <taxon>Betaproteobacteria</taxon>
        <taxon>Burkholderiales</taxon>
        <taxon>Alcaligenaceae</taxon>
        <taxon>Pigmentiphaga</taxon>
    </lineage>
</organism>
<dbReference type="KEGG" id="pacr:FXN63_08865"/>
<dbReference type="GO" id="GO:0015888">
    <property type="term" value="P:thiamine transport"/>
    <property type="evidence" value="ECO:0007669"/>
    <property type="project" value="TreeGrafter"/>
</dbReference>
<dbReference type="InterPro" id="IPR006059">
    <property type="entry name" value="SBP"/>
</dbReference>
<dbReference type="GO" id="GO:0030976">
    <property type="term" value="F:thiamine pyrophosphate binding"/>
    <property type="evidence" value="ECO:0007669"/>
    <property type="project" value="TreeGrafter"/>
</dbReference>
<dbReference type="GO" id="GO:0015846">
    <property type="term" value="P:polyamine transport"/>
    <property type="evidence" value="ECO:0007669"/>
    <property type="project" value="InterPro"/>
</dbReference>
<dbReference type="RefSeq" id="WP_148814327.1">
    <property type="nucleotide sequence ID" value="NZ_CP043046.1"/>
</dbReference>
<dbReference type="GO" id="GO:0030288">
    <property type="term" value="C:outer membrane-bounded periplasmic space"/>
    <property type="evidence" value="ECO:0007669"/>
    <property type="project" value="TreeGrafter"/>
</dbReference>
<evidence type="ECO:0000256" key="1">
    <source>
        <dbReference type="ARBA" id="ARBA00022729"/>
    </source>
</evidence>
<dbReference type="Pfam" id="PF13416">
    <property type="entry name" value="SBP_bac_8"/>
    <property type="match status" value="1"/>
</dbReference>
<keyword evidence="1" id="KW-0732">Signal</keyword>
<dbReference type="AlphaFoldDB" id="A0A5C0AWD2"/>
<dbReference type="CDD" id="cd13589">
    <property type="entry name" value="PBP2_polyamine_RpCGA009"/>
    <property type="match status" value="1"/>
</dbReference>
<keyword evidence="3" id="KW-1185">Reference proteome</keyword>
<name>A0A5C0AWD2_9BURK</name>
<dbReference type="PANTHER" id="PTHR30006">
    <property type="entry name" value="THIAMINE-BINDING PERIPLASMIC PROTEIN-RELATED"/>
    <property type="match status" value="1"/>
</dbReference>
<proteinExistence type="predicted"/>
<dbReference type="PRINTS" id="PR00909">
    <property type="entry name" value="SPERMDNBNDNG"/>
</dbReference>
<accession>A0A5C0AWD2</accession>
<dbReference type="GO" id="GO:0019808">
    <property type="term" value="F:polyamine binding"/>
    <property type="evidence" value="ECO:0007669"/>
    <property type="project" value="InterPro"/>
</dbReference>
<protein>
    <submittedName>
        <fullName evidence="2">ABC transporter substrate-binding protein</fullName>
    </submittedName>
</protein>
<dbReference type="PANTHER" id="PTHR30006:SF2">
    <property type="entry name" value="ABC TRANSPORTER SUBSTRATE-BINDING PROTEIN"/>
    <property type="match status" value="1"/>
</dbReference>
<evidence type="ECO:0000313" key="2">
    <source>
        <dbReference type="EMBL" id="QEI05944.1"/>
    </source>
</evidence>
<evidence type="ECO:0000313" key="3">
    <source>
        <dbReference type="Proteomes" id="UP000325161"/>
    </source>
</evidence>
<dbReference type="Gene3D" id="3.40.190.10">
    <property type="entry name" value="Periplasmic binding protein-like II"/>
    <property type="match status" value="2"/>
</dbReference>
<gene>
    <name evidence="2" type="ORF">FXN63_08865</name>
</gene>
<dbReference type="EMBL" id="CP043046">
    <property type="protein sequence ID" value="QEI05944.1"/>
    <property type="molecule type" value="Genomic_DNA"/>
</dbReference>
<dbReference type="Proteomes" id="UP000325161">
    <property type="component" value="Chromosome"/>
</dbReference>